<name>A0A6J7KVW4_9ZZZZ</name>
<protein>
    <submittedName>
        <fullName evidence="1">Unannotated protein</fullName>
    </submittedName>
</protein>
<sequence>MKKSVRVMAALAIATSAALALTACDPPMPPDVAAQIAEQTYTCVNGDVTISSPAELADPISQWQLAVPQACVSPLPAMTLTPVTTDAADLLVSATPPTTCKPFATVPLAVESANIVFNLSVTSTLNLTPKTAAAILNGEIRTWSDSRIAKENVGTELPDEPIILNPKANREAFGSLNGWLTRLGAPLTASKIAKSDQAKVSDYAALAEGEVAIVPGSYALFLGLYSASLSFGEDSDKQPILANADTGGVSSAATQWVPKASQSGVTVSLDPGLAPIVPAGFDTAATPYQAIYPVNLYLCGEDTLLKRALANFILRLDSQGSLGASNFNQLSEATRTLALVTVRKGLPTPTAPATN</sequence>
<reference evidence="1" key="1">
    <citation type="submission" date="2020-05" db="EMBL/GenBank/DDBJ databases">
        <authorList>
            <person name="Chiriac C."/>
            <person name="Salcher M."/>
            <person name="Ghai R."/>
            <person name="Kavagutti S V."/>
        </authorList>
    </citation>
    <scope>NUCLEOTIDE SEQUENCE</scope>
</reference>
<accession>A0A6J7KVW4</accession>
<dbReference type="Gene3D" id="3.40.190.10">
    <property type="entry name" value="Periplasmic binding protein-like II"/>
    <property type="match status" value="2"/>
</dbReference>
<proteinExistence type="predicted"/>
<dbReference type="EMBL" id="CAFBNO010000051">
    <property type="protein sequence ID" value="CAB4959063.1"/>
    <property type="molecule type" value="Genomic_DNA"/>
</dbReference>
<evidence type="ECO:0000313" key="1">
    <source>
        <dbReference type="EMBL" id="CAB4959063.1"/>
    </source>
</evidence>
<dbReference type="AlphaFoldDB" id="A0A6J7KVW4"/>
<gene>
    <name evidence="1" type="ORF">UFOPK3837_00947</name>
</gene>
<dbReference type="PROSITE" id="PS51257">
    <property type="entry name" value="PROKAR_LIPOPROTEIN"/>
    <property type="match status" value="1"/>
</dbReference>
<dbReference type="SUPFAM" id="SSF53850">
    <property type="entry name" value="Periplasmic binding protein-like II"/>
    <property type="match status" value="1"/>
</dbReference>
<organism evidence="1">
    <name type="scientific">freshwater metagenome</name>
    <dbReference type="NCBI Taxonomy" id="449393"/>
    <lineage>
        <taxon>unclassified sequences</taxon>
        <taxon>metagenomes</taxon>
        <taxon>ecological metagenomes</taxon>
    </lineage>
</organism>